<dbReference type="CDD" id="cd14752">
    <property type="entry name" value="GH31_N"/>
    <property type="match status" value="1"/>
</dbReference>
<dbReference type="SUPFAM" id="SSF51011">
    <property type="entry name" value="Glycosyl hydrolase domain"/>
    <property type="match status" value="1"/>
</dbReference>
<dbReference type="OrthoDB" id="176168at2"/>
<keyword evidence="3" id="KW-0732">Signal</keyword>
<accession>A0A4R5DS28</accession>
<evidence type="ECO:0000259" key="6">
    <source>
        <dbReference type="Pfam" id="PF17137"/>
    </source>
</evidence>
<sequence>MRFKTHLLFFLSSFVFNYNLNAQNANFQWKRVAPGVWKAIVGKPEQISLLGVAQIKPMQQALEKLGAPAFPKHLTGSKNELTDGKVYLRFPLVKQEQLFGLGLNFKSVQQRGSIKTLHVDHYNGKDDGRTHAPVPFYVSGKGYGILINSARYITVYAGTASRRDSENPPLEMNRNTQKNWDPSPYSDAVEILVPAAGTEVYVFAGKNAMEVVQRYNLYCGGGTLPPKWGLGFTHRTPTLFTDQQVLKEVADFEANGYPLSFVGLEPGWQSYAYPNSFVWDSTRYPKPKAFLDQLKTKNIRANLWINPYVSSHSPIYKNILPYTASHTVWVGVVPDFNTKPAQNLCKGLFTKQHIDLGVSGYKVDETDGYDNWLWPDVAKFPSGFTAEQVRQTYGLQFQKMSSEWFREKNIRTYGLVRASNAGASALPYVIYNDYYNHKDFITALVNSSFIGVLWTPEARSSKTSEEWLRRMQTVCFSPMAMLNAWADGTKPWTFPDVADQVKEVMQLRMQLLPYLYTTFAQYHFEGKPPVRAMNLVEGFSFEDKMVEGKLNSTDNPYAQAVRQDIKDQYMIGDYLLVAPLFAGERTRKVVLPRGKWYDFYTGNLVGEAETIEIDQKAALDRIPLFVKDGGIIPMVPVILHSPLKDQVLPLTVRHYGTLENSWNLYDDDGESFEYEKGIYSFTKLEVKRDINRDLVGNVPVPSTKQIRYNSITWQWMTK</sequence>
<dbReference type="GO" id="GO:0030246">
    <property type="term" value="F:carbohydrate binding"/>
    <property type="evidence" value="ECO:0007669"/>
    <property type="project" value="InterPro"/>
</dbReference>
<reference evidence="8 9" key="1">
    <citation type="submission" date="2019-03" db="EMBL/GenBank/DDBJ databases">
        <title>Dyadobacter AR-3-6 sp. nov., isolated from arctic soil.</title>
        <authorList>
            <person name="Chaudhary D.K."/>
        </authorList>
    </citation>
    <scope>NUCLEOTIDE SEQUENCE [LARGE SCALE GENOMIC DNA]</scope>
    <source>
        <strain evidence="8 9">AR-3-6</strain>
    </source>
</reference>
<feature type="chain" id="PRO_5020578374" evidence="3">
    <location>
        <begin position="23"/>
        <end position="718"/>
    </location>
</feature>
<dbReference type="InterPro" id="IPR017853">
    <property type="entry name" value="GH"/>
</dbReference>
<evidence type="ECO:0000259" key="4">
    <source>
        <dbReference type="Pfam" id="PF01055"/>
    </source>
</evidence>
<dbReference type="InterPro" id="IPR013780">
    <property type="entry name" value="Glyco_hydro_b"/>
</dbReference>
<evidence type="ECO:0000256" key="2">
    <source>
        <dbReference type="RuleBase" id="RU361185"/>
    </source>
</evidence>
<dbReference type="Gene3D" id="2.60.40.1180">
    <property type="entry name" value="Golgi alpha-mannosidase II"/>
    <property type="match status" value="2"/>
</dbReference>
<organism evidence="8 9">
    <name type="scientific">Dyadobacter psychrotolerans</name>
    <dbReference type="NCBI Taxonomy" id="2541721"/>
    <lineage>
        <taxon>Bacteria</taxon>
        <taxon>Pseudomonadati</taxon>
        <taxon>Bacteroidota</taxon>
        <taxon>Cytophagia</taxon>
        <taxon>Cytophagales</taxon>
        <taxon>Spirosomataceae</taxon>
        <taxon>Dyadobacter</taxon>
    </lineage>
</organism>
<dbReference type="Pfam" id="PF01055">
    <property type="entry name" value="Glyco_hydro_31_2nd"/>
    <property type="match status" value="1"/>
</dbReference>
<dbReference type="Pfam" id="PF21365">
    <property type="entry name" value="Glyco_hydro_31_3rd"/>
    <property type="match status" value="1"/>
</dbReference>
<keyword evidence="2" id="KW-0326">Glycosidase</keyword>
<dbReference type="PANTHER" id="PTHR43863:SF2">
    <property type="entry name" value="MALTASE-GLUCOAMYLASE"/>
    <property type="match status" value="1"/>
</dbReference>
<feature type="domain" description="DUF5110" evidence="6">
    <location>
        <begin position="649"/>
        <end position="688"/>
    </location>
</feature>
<dbReference type="AlphaFoldDB" id="A0A4R5DS28"/>
<feature type="domain" description="Glycoside hydrolase family 31 N-terminal" evidence="5">
    <location>
        <begin position="82"/>
        <end position="152"/>
    </location>
</feature>
<feature type="signal peptide" evidence="3">
    <location>
        <begin position="1"/>
        <end position="22"/>
    </location>
</feature>
<dbReference type="InterPro" id="IPR011013">
    <property type="entry name" value="Gal_mutarotase_sf_dom"/>
</dbReference>
<dbReference type="SUPFAM" id="SSF51445">
    <property type="entry name" value="(Trans)glycosidases"/>
    <property type="match status" value="1"/>
</dbReference>
<dbReference type="Pfam" id="PF13802">
    <property type="entry name" value="Gal_mutarotas_2"/>
    <property type="match status" value="1"/>
</dbReference>
<evidence type="ECO:0000313" key="9">
    <source>
        <dbReference type="Proteomes" id="UP000294850"/>
    </source>
</evidence>
<evidence type="ECO:0000259" key="7">
    <source>
        <dbReference type="Pfam" id="PF21365"/>
    </source>
</evidence>
<keyword evidence="9" id="KW-1185">Reference proteome</keyword>
<protein>
    <submittedName>
        <fullName evidence="8">DUF5110 domain-containing protein</fullName>
    </submittedName>
</protein>
<feature type="domain" description="Glycoside hydrolase family 31 TIM barrel" evidence="4">
    <location>
        <begin position="223"/>
        <end position="517"/>
    </location>
</feature>
<dbReference type="GO" id="GO:0004553">
    <property type="term" value="F:hydrolase activity, hydrolyzing O-glycosyl compounds"/>
    <property type="evidence" value="ECO:0007669"/>
    <property type="project" value="InterPro"/>
</dbReference>
<evidence type="ECO:0000256" key="3">
    <source>
        <dbReference type="SAM" id="SignalP"/>
    </source>
</evidence>
<gene>
    <name evidence="8" type="ORF">E0F88_04855</name>
</gene>
<comment type="caution">
    <text evidence="8">The sequence shown here is derived from an EMBL/GenBank/DDBJ whole genome shotgun (WGS) entry which is preliminary data.</text>
</comment>
<dbReference type="InterPro" id="IPR051816">
    <property type="entry name" value="Glycosyl_Hydrolase_31"/>
</dbReference>
<feature type="domain" description="Glycosyl hydrolase family 31 C-terminal" evidence="7">
    <location>
        <begin position="563"/>
        <end position="632"/>
    </location>
</feature>
<dbReference type="SUPFAM" id="SSF74650">
    <property type="entry name" value="Galactose mutarotase-like"/>
    <property type="match status" value="1"/>
</dbReference>
<evidence type="ECO:0000259" key="5">
    <source>
        <dbReference type="Pfam" id="PF13802"/>
    </source>
</evidence>
<dbReference type="PANTHER" id="PTHR43863">
    <property type="entry name" value="HYDROLASE, PUTATIVE (AFU_ORTHOLOGUE AFUA_1G03140)-RELATED"/>
    <property type="match status" value="1"/>
</dbReference>
<dbReference type="InterPro" id="IPR000322">
    <property type="entry name" value="Glyco_hydro_31_TIM"/>
</dbReference>
<name>A0A4R5DS28_9BACT</name>
<dbReference type="InterPro" id="IPR048395">
    <property type="entry name" value="Glyco_hydro_31_C"/>
</dbReference>
<dbReference type="EMBL" id="SMFL01000002">
    <property type="protein sequence ID" value="TDE17232.1"/>
    <property type="molecule type" value="Genomic_DNA"/>
</dbReference>
<comment type="similarity">
    <text evidence="1 2">Belongs to the glycosyl hydrolase 31 family.</text>
</comment>
<evidence type="ECO:0000313" key="8">
    <source>
        <dbReference type="EMBL" id="TDE17232.1"/>
    </source>
</evidence>
<dbReference type="GO" id="GO:0005975">
    <property type="term" value="P:carbohydrate metabolic process"/>
    <property type="evidence" value="ECO:0007669"/>
    <property type="project" value="InterPro"/>
</dbReference>
<dbReference type="Proteomes" id="UP000294850">
    <property type="component" value="Unassembled WGS sequence"/>
</dbReference>
<dbReference type="InterPro" id="IPR025887">
    <property type="entry name" value="Glyco_hydro_31_N_dom"/>
</dbReference>
<keyword evidence="2" id="KW-0378">Hydrolase</keyword>
<proteinExistence type="inferred from homology"/>
<dbReference type="Gene3D" id="2.60.40.1760">
    <property type="entry name" value="glycosyl hydrolase (family 31)"/>
    <property type="match status" value="1"/>
</dbReference>
<dbReference type="InterPro" id="IPR033403">
    <property type="entry name" value="DUF5110"/>
</dbReference>
<dbReference type="RefSeq" id="WP_131956996.1">
    <property type="nucleotide sequence ID" value="NZ_SMFL01000002.1"/>
</dbReference>
<evidence type="ECO:0000256" key="1">
    <source>
        <dbReference type="ARBA" id="ARBA00007806"/>
    </source>
</evidence>
<dbReference type="Pfam" id="PF17137">
    <property type="entry name" value="DUF5110"/>
    <property type="match status" value="1"/>
</dbReference>
<dbReference type="Gene3D" id="3.20.20.80">
    <property type="entry name" value="Glycosidases"/>
    <property type="match status" value="1"/>
</dbReference>